<reference evidence="3" key="1">
    <citation type="journal article" date="2019" name="Int. J. Syst. Evol. Microbiol.">
        <title>The Global Catalogue of Microorganisms (GCM) 10K type strain sequencing project: providing services to taxonomists for standard genome sequencing and annotation.</title>
        <authorList>
            <consortium name="The Broad Institute Genomics Platform"/>
            <consortium name="The Broad Institute Genome Sequencing Center for Infectious Disease"/>
            <person name="Wu L."/>
            <person name="Ma J."/>
        </authorList>
    </citation>
    <scope>NUCLEOTIDE SEQUENCE [LARGE SCALE GENOMIC DNA]</scope>
    <source>
        <strain evidence="3">S1</strain>
    </source>
</reference>
<protein>
    <submittedName>
        <fullName evidence="2">Uncharacterized protein</fullName>
    </submittedName>
</protein>
<proteinExistence type="predicted"/>
<keyword evidence="3" id="KW-1185">Reference proteome</keyword>
<accession>A0ABW4C650</accession>
<dbReference type="EMBL" id="JBHTNU010000001">
    <property type="protein sequence ID" value="MFD1425441.1"/>
    <property type="molecule type" value="Genomic_DNA"/>
</dbReference>
<keyword evidence="1" id="KW-0472">Membrane</keyword>
<dbReference type="Proteomes" id="UP001597282">
    <property type="component" value="Unassembled WGS sequence"/>
</dbReference>
<comment type="caution">
    <text evidence="2">The sequence shown here is derived from an EMBL/GenBank/DDBJ whole genome shotgun (WGS) entry which is preliminary data.</text>
</comment>
<gene>
    <name evidence="2" type="ORF">ACFQ4Y_00635</name>
</gene>
<keyword evidence="1" id="KW-1133">Transmembrane helix</keyword>
<organism evidence="2 3">
    <name type="scientific">Kroppenstedtia sanguinis</name>
    <dbReference type="NCBI Taxonomy" id="1380684"/>
    <lineage>
        <taxon>Bacteria</taxon>
        <taxon>Bacillati</taxon>
        <taxon>Bacillota</taxon>
        <taxon>Bacilli</taxon>
        <taxon>Bacillales</taxon>
        <taxon>Thermoactinomycetaceae</taxon>
        <taxon>Kroppenstedtia</taxon>
    </lineage>
</organism>
<evidence type="ECO:0000313" key="3">
    <source>
        <dbReference type="Proteomes" id="UP001597282"/>
    </source>
</evidence>
<feature type="transmembrane region" description="Helical" evidence="1">
    <location>
        <begin position="37"/>
        <end position="56"/>
    </location>
</feature>
<feature type="transmembrane region" description="Helical" evidence="1">
    <location>
        <begin position="68"/>
        <end position="88"/>
    </location>
</feature>
<evidence type="ECO:0000256" key="1">
    <source>
        <dbReference type="SAM" id="Phobius"/>
    </source>
</evidence>
<sequence length="97" mass="10151">MVYMVYLWATGGGGTDPETIPTSLAAFVPAEGYLKGLLVGIEIFAIWELILIASGLSIVGRLSKGKGWTIALIIFAVSLFLMAGITAVGDMANSMTP</sequence>
<evidence type="ECO:0000313" key="2">
    <source>
        <dbReference type="EMBL" id="MFD1425441.1"/>
    </source>
</evidence>
<keyword evidence="1" id="KW-0812">Transmembrane</keyword>
<name>A0ABW4C650_9BACL</name>